<dbReference type="OrthoDB" id="115049at2157"/>
<dbReference type="InterPro" id="IPR036061">
    <property type="entry name" value="CheW-like_dom_sf"/>
</dbReference>
<feature type="compositionally biased region" description="Low complexity" evidence="1">
    <location>
        <begin position="129"/>
        <end position="145"/>
    </location>
</feature>
<dbReference type="PANTHER" id="PTHR22617:SF23">
    <property type="entry name" value="CHEMOTAXIS PROTEIN CHEW"/>
    <property type="match status" value="1"/>
</dbReference>
<protein>
    <submittedName>
        <fullName evidence="3">Purine-binding chemotaxis protein CheW</fullName>
    </submittedName>
</protein>
<dbReference type="AlphaFoldDB" id="A0A1G8TJT3"/>
<evidence type="ECO:0000313" key="4">
    <source>
        <dbReference type="Proteomes" id="UP000198856"/>
    </source>
</evidence>
<feature type="compositionally biased region" description="Acidic residues" evidence="1">
    <location>
        <begin position="66"/>
        <end position="84"/>
    </location>
</feature>
<proteinExistence type="predicted"/>
<dbReference type="InterPro" id="IPR002545">
    <property type="entry name" value="CheW-lke_dom"/>
</dbReference>
<gene>
    <name evidence="3" type="ORF">SAMN05216226_103106</name>
</gene>
<dbReference type="PANTHER" id="PTHR22617">
    <property type="entry name" value="CHEMOTAXIS SENSOR HISTIDINE KINASE-RELATED"/>
    <property type="match status" value="1"/>
</dbReference>
<feature type="domain" description="CheW-like" evidence="2">
    <location>
        <begin position="163"/>
        <end position="301"/>
    </location>
</feature>
<dbReference type="RefSeq" id="WP_092699683.1">
    <property type="nucleotide sequence ID" value="NZ_FNFC01000003.1"/>
</dbReference>
<dbReference type="PROSITE" id="PS50851">
    <property type="entry name" value="CHEW"/>
    <property type="match status" value="1"/>
</dbReference>
<reference evidence="3 4" key="1">
    <citation type="submission" date="2016-10" db="EMBL/GenBank/DDBJ databases">
        <authorList>
            <person name="de Groot N.N."/>
        </authorList>
    </citation>
    <scope>NUCLEOTIDE SEQUENCE [LARGE SCALE GENOMIC DNA]</scope>
    <source>
        <strain evidence="3 4">IBRC-M10015</strain>
    </source>
</reference>
<dbReference type="GO" id="GO:0005829">
    <property type="term" value="C:cytosol"/>
    <property type="evidence" value="ECO:0007669"/>
    <property type="project" value="TreeGrafter"/>
</dbReference>
<dbReference type="EMBL" id="FNFC01000003">
    <property type="protein sequence ID" value="SDJ41723.1"/>
    <property type="molecule type" value="Genomic_DNA"/>
</dbReference>
<evidence type="ECO:0000256" key="1">
    <source>
        <dbReference type="SAM" id="MobiDB-lite"/>
    </source>
</evidence>
<dbReference type="Gene3D" id="2.30.30.40">
    <property type="entry name" value="SH3 Domains"/>
    <property type="match status" value="1"/>
</dbReference>
<dbReference type="SUPFAM" id="SSF50341">
    <property type="entry name" value="CheW-like"/>
    <property type="match status" value="1"/>
</dbReference>
<feature type="region of interest" description="Disordered" evidence="1">
    <location>
        <begin position="1"/>
        <end position="145"/>
    </location>
</feature>
<dbReference type="InterPro" id="IPR039315">
    <property type="entry name" value="CheW"/>
</dbReference>
<dbReference type="Pfam" id="PF01584">
    <property type="entry name" value="CheW"/>
    <property type="match status" value="1"/>
</dbReference>
<keyword evidence="4" id="KW-1185">Reference proteome</keyword>
<name>A0A1G8TJT3_9EURY</name>
<accession>A0A1G8TJT3</accession>
<evidence type="ECO:0000313" key="3">
    <source>
        <dbReference type="EMBL" id="SDJ41723.1"/>
    </source>
</evidence>
<feature type="compositionally biased region" description="Low complexity" evidence="1">
    <location>
        <begin position="94"/>
        <end position="106"/>
    </location>
</feature>
<evidence type="ECO:0000259" key="2">
    <source>
        <dbReference type="PROSITE" id="PS50851"/>
    </source>
</evidence>
<feature type="compositionally biased region" description="Basic and acidic residues" evidence="1">
    <location>
        <begin position="53"/>
        <end position="65"/>
    </location>
</feature>
<dbReference type="SMART" id="SM00260">
    <property type="entry name" value="CheW"/>
    <property type="match status" value="1"/>
</dbReference>
<feature type="compositionally biased region" description="Basic and acidic residues" evidence="1">
    <location>
        <begin position="9"/>
        <end position="28"/>
    </location>
</feature>
<dbReference type="Proteomes" id="UP000198856">
    <property type="component" value="Unassembled WGS sequence"/>
</dbReference>
<dbReference type="STRING" id="890420.SAMN05216226_103106"/>
<dbReference type="GO" id="GO:0006935">
    <property type="term" value="P:chemotaxis"/>
    <property type="evidence" value="ECO:0007669"/>
    <property type="project" value="InterPro"/>
</dbReference>
<dbReference type="GO" id="GO:0007165">
    <property type="term" value="P:signal transduction"/>
    <property type="evidence" value="ECO:0007669"/>
    <property type="project" value="InterPro"/>
</dbReference>
<sequence>MSDNDDDERLDRAKRIRKMREGDSRDAAEPSGDGGEPTDSGRDSETEAPSSKTTDEAETSERDTASEEPEEMDTNTDLDGDAGEGTDVPDVNVPETSTTDETTADSPDTEDDVSAPLPDTEQLEEALESSEATADTATPEEVADADTATPAGALDDEENHEDETRVLEFKLGDEYYCLDIDYIEEIVKEEKITRVPNTPEYVEGVVDLRGQITTILNPKVTIDKDDVSPGGLIIVFDSESFEDQGHIGWVVDDVRQVSPITDDDVNEPPVQENYINGVIDRDEDEQFVIWAEPSMAMEEAE</sequence>
<dbReference type="Gene3D" id="2.40.50.180">
    <property type="entry name" value="CheA-289, Domain 4"/>
    <property type="match status" value="1"/>
</dbReference>
<organism evidence="3 4">
    <name type="scientific">Halovenus aranensis</name>
    <dbReference type="NCBI Taxonomy" id="890420"/>
    <lineage>
        <taxon>Archaea</taxon>
        <taxon>Methanobacteriati</taxon>
        <taxon>Methanobacteriota</taxon>
        <taxon>Stenosarchaea group</taxon>
        <taxon>Halobacteria</taxon>
        <taxon>Halobacteriales</taxon>
        <taxon>Haloarculaceae</taxon>
        <taxon>Halovenus</taxon>
    </lineage>
</organism>